<dbReference type="SUPFAM" id="SSF56219">
    <property type="entry name" value="DNase I-like"/>
    <property type="match status" value="1"/>
</dbReference>
<sequence length="303" mass="35600">MPRMNNGLTDLIIGTWNVRYLYRTGALTTVLSDLDRYRLAITVIQEVRLTGTGGTKHERGVGFIVNDQILQNVKRFKANNDRICYLEMQCKWFKIILINCYGPTKDKDEDQKSEFYENIERIYCTLPNNHIKIMIGDFNAKIGKEPTLKRIIGKESLHDTSNNNGERLINLALALNMIISSTCFSRQNIHKETWVSPNGMVKNQIDHVLIDAKRRRYITDVRSHRGVSEELRTNYKNTAKKILGFKQKEKKRNKWFDDDCKKALEERDRVYFIMLRDPNEENKIQLANMQREAEKTLRIIKRQ</sequence>
<evidence type="ECO:0000313" key="2">
    <source>
        <dbReference type="RefSeq" id="XP_025420843.1"/>
    </source>
</evidence>
<reference evidence="2" key="1">
    <citation type="submission" date="2025-08" db="UniProtKB">
        <authorList>
            <consortium name="RefSeq"/>
        </authorList>
    </citation>
    <scope>IDENTIFICATION</scope>
    <source>
        <tissue evidence="2">Whole body</tissue>
    </source>
</reference>
<dbReference type="PANTHER" id="PTHR23227">
    <property type="entry name" value="BUCENTAUR RELATED"/>
    <property type="match status" value="1"/>
</dbReference>
<name>A0A8B8GD33_9HEMI</name>
<accession>A0A8B8GD33</accession>
<dbReference type="AlphaFoldDB" id="A0A8B8GD33"/>
<protein>
    <submittedName>
        <fullName evidence="2">Craniofacial development protein 2-like</fullName>
    </submittedName>
</protein>
<gene>
    <name evidence="2" type="primary">LOC112690947</name>
</gene>
<keyword evidence="1" id="KW-1185">Reference proteome</keyword>
<dbReference type="PANTHER" id="PTHR23227:SF67">
    <property type="entry name" value="CRANIOFACIAL DEVELOPMENT PROTEIN 2-LIKE"/>
    <property type="match status" value="1"/>
</dbReference>
<dbReference type="RefSeq" id="XP_025420843.1">
    <property type="nucleotide sequence ID" value="XM_025565058.1"/>
</dbReference>
<dbReference type="OrthoDB" id="5828726at2759"/>
<dbReference type="Gene3D" id="3.60.10.10">
    <property type="entry name" value="Endonuclease/exonuclease/phosphatase"/>
    <property type="match status" value="1"/>
</dbReference>
<dbReference type="GeneID" id="112690947"/>
<dbReference type="InterPro" id="IPR027124">
    <property type="entry name" value="Swc5/CFDP1/2"/>
</dbReference>
<evidence type="ECO:0000313" key="1">
    <source>
        <dbReference type="Proteomes" id="UP000694846"/>
    </source>
</evidence>
<organism evidence="1 2">
    <name type="scientific">Sipha flava</name>
    <name type="common">yellow sugarcane aphid</name>
    <dbReference type="NCBI Taxonomy" id="143950"/>
    <lineage>
        <taxon>Eukaryota</taxon>
        <taxon>Metazoa</taxon>
        <taxon>Ecdysozoa</taxon>
        <taxon>Arthropoda</taxon>
        <taxon>Hexapoda</taxon>
        <taxon>Insecta</taxon>
        <taxon>Pterygota</taxon>
        <taxon>Neoptera</taxon>
        <taxon>Paraneoptera</taxon>
        <taxon>Hemiptera</taxon>
        <taxon>Sternorrhyncha</taxon>
        <taxon>Aphidomorpha</taxon>
        <taxon>Aphidoidea</taxon>
        <taxon>Aphididae</taxon>
        <taxon>Sipha</taxon>
    </lineage>
</organism>
<proteinExistence type="predicted"/>
<dbReference type="Proteomes" id="UP000694846">
    <property type="component" value="Unplaced"/>
</dbReference>
<dbReference type="CDD" id="cd09076">
    <property type="entry name" value="L1-EN"/>
    <property type="match status" value="1"/>
</dbReference>
<dbReference type="InterPro" id="IPR036691">
    <property type="entry name" value="Endo/exonu/phosph_ase_sf"/>
</dbReference>